<gene>
    <name evidence="2" type="ORF">LY79DRAFT_409861</name>
</gene>
<dbReference type="GeneID" id="85437319"/>
<keyword evidence="3" id="KW-1185">Reference proteome</keyword>
<accession>A0AAD8PNM7</accession>
<evidence type="ECO:0000313" key="3">
    <source>
        <dbReference type="Proteomes" id="UP001230504"/>
    </source>
</evidence>
<name>A0AAD8PNM7_9PEZI</name>
<evidence type="ECO:0000313" key="2">
    <source>
        <dbReference type="EMBL" id="KAK1573534.1"/>
    </source>
</evidence>
<protein>
    <submittedName>
        <fullName evidence="2">Uncharacterized protein</fullName>
    </submittedName>
</protein>
<dbReference type="AlphaFoldDB" id="A0AAD8PNM7"/>
<proteinExistence type="predicted"/>
<feature type="region of interest" description="Disordered" evidence="1">
    <location>
        <begin position="36"/>
        <end position="76"/>
    </location>
</feature>
<sequence length="154" mass="17456">MYREFQRPCSSGRRLRHFGTLTKECILVGDRSRWGSAGKSRTKIKGTPTTLDETRPRNRHRASASRRPPYREWPGEYFHGRRNTVGICNYSKSDKLSTMAFPRSTGSPNPKSPFQLQIFQPPSARKSHKQGAALGRKLSSATQKTTPAPARIRK</sequence>
<comment type="caution">
    <text evidence="2">The sequence shown here is derived from an EMBL/GenBank/DDBJ whole genome shotgun (WGS) entry which is preliminary data.</text>
</comment>
<evidence type="ECO:0000256" key="1">
    <source>
        <dbReference type="SAM" id="MobiDB-lite"/>
    </source>
</evidence>
<organism evidence="2 3">
    <name type="scientific">Colletotrichum navitas</name>
    <dbReference type="NCBI Taxonomy" id="681940"/>
    <lineage>
        <taxon>Eukaryota</taxon>
        <taxon>Fungi</taxon>
        <taxon>Dikarya</taxon>
        <taxon>Ascomycota</taxon>
        <taxon>Pezizomycotina</taxon>
        <taxon>Sordariomycetes</taxon>
        <taxon>Hypocreomycetidae</taxon>
        <taxon>Glomerellales</taxon>
        <taxon>Glomerellaceae</taxon>
        <taxon>Colletotrichum</taxon>
        <taxon>Colletotrichum graminicola species complex</taxon>
    </lineage>
</organism>
<dbReference type="EMBL" id="JAHLJV010000090">
    <property type="protein sequence ID" value="KAK1573534.1"/>
    <property type="molecule type" value="Genomic_DNA"/>
</dbReference>
<feature type="compositionally biased region" description="Polar residues" evidence="1">
    <location>
        <begin position="104"/>
        <end position="120"/>
    </location>
</feature>
<dbReference type="RefSeq" id="XP_060409139.1">
    <property type="nucleotide sequence ID" value="XM_060553079.1"/>
</dbReference>
<feature type="region of interest" description="Disordered" evidence="1">
    <location>
        <begin position="99"/>
        <end position="154"/>
    </location>
</feature>
<dbReference type="Proteomes" id="UP001230504">
    <property type="component" value="Unassembled WGS sequence"/>
</dbReference>
<reference evidence="2" key="1">
    <citation type="submission" date="2021-06" db="EMBL/GenBank/DDBJ databases">
        <title>Comparative genomics, transcriptomics and evolutionary studies reveal genomic signatures of adaptation to plant cell wall in hemibiotrophic fungi.</title>
        <authorList>
            <consortium name="DOE Joint Genome Institute"/>
            <person name="Baroncelli R."/>
            <person name="Diaz J.F."/>
            <person name="Benocci T."/>
            <person name="Peng M."/>
            <person name="Battaglia E."/>
            <person name="Haridas S."/>
            <person name="Andreopoulos W."/>
            <person name="Labutti K."/>
            <person name="Pangilinan J."/>
            <person name="Floch G.L."/>
            <person name="Makela M.R."/>
            <person name="Henrissat B."/>
            <person name="Grigoriev I.V."/>
            <person name="Crouch J.A."/>
            <person name="De Vries R.P."/>
            <person name="Sukno S.A."/>
            <person name="Thon M.R."/>
        </authorList>
    </citation>
    <scope>NUCLEOTIDE SEQUENCE</scope>
    <source>
        <strain evidence="2">CBS 125086</strain>
    </source>
</reference>